<feature type="region of interest" description="Disordered" evidence="1">
    <location>
        <begin position="1"/>
        <end position="73"/>
    </location>
</feature>
<feature type="compositionally biased region" description="Basic and acidic residues" evidence="1">
    <location>
        <begin position="22"/>
        <end position="38"/>
    </location>
</feature>
<name>A0A6S6W641_9PLEO</name>
<feature type="compositionally biased region" description="Low complexity" evidence="1">
    <location>
        <begin position="129"/>
        <end position="149"/>
    </location>
</feature>
<dbReference type="PROSITE" id="PS01159">
    <property type="entry name" value="WW_DOMAIN_1"/>
    <property type="match status" value="1"/>
</dbReference>
<dbReference type="SMART" id="SM00456">
    <property type="entry name" value="WW"/>
    <property type="match status" value="1"/>
</dbReference>
<gene>
    <name evidence="2" type="ORF">PTTW11_06984</name>
</gene>
<dbReference type="EMBL" id="HG992982">
    <property type="protein sequence ID" value="CAE7186561.1"/>
    <property type="molecule type" value="Genomic_DNA"/>
</dbReference>
<sequence>MASPHGHLTEARTPTAGASPSEEERPRTPETADVKTANREGSYSSTTEAPLPYDESPPLPDEPVPDFHDDGWTHRLDPTTGYYYYVNSRTGVSQWENPRVPQATAYPHGTAYNTYQGPNYSSYDRTSQGSAPGMASSSGALGASSPAAPVCGGYNPRIHGSYDPNADYAIRAAKEEEEAEAAVNPALALASAGASATNYATAAAFNRFNGKLQQPGQGPEMHNDESKSRRQMNAYFDVDAADKEHDGRSLKAERRAKPPNKAKVKQYKQQRKEKKEAKRKAWLLS</sequence>
<accession>A0A6S6W641</accession>
<dbReference type="Proteomes" id="UP000472372">
    <property type="component" value="Chromosome 6"/>
</dbReference>
<feature type="region of interest" description="Disordered" evidence="1">
    <location>
        <begin position="210"/>
        <end position="285"/>
    </location>
</feature>
<dbReference type="AlphaFoldDB" id="A0A6S6W641"/>
<dbReference type="CDD" id="cd00201">
    <property type="entry name" value="WW"/>
    <property type="match status" value="1"/>
</dbReference>
<dbReference type="Gene3D" id="2.20.70.10">
    <property type="match status" value="1"/>
</dbReference>
<feature type="region of interest" description="Disordered" evidence="1">
    <location>
        <begin position="114"/>
        <end position="164"/>
    </location>
</feature>
<evidence type="ECO:0000313" key="2">
    <source>
        <dbReference type="EMBL" id="CAE7186561.1"/>
    </source>
</evidence>
<dbReference type="SUPFAM" id="SSF51045">
    <property type="entry name" value="WW domain"/>
    <property type="match status" value="1"/>
</dbReference>
<feature type="compositionally biased region" description="Basic residues" evidence="1">
    <location>
        <begin position="257"/>
        <end position="285"/>
    </location>
</feature>
<feature type="compositionally biased region" description="Polar residues" evidence="1">
    <location>
        <begin position="39"/>
        <end position="48"/>
    </location>
</feature>
<dbReference type="InterPro" id="IPR001202">
    <property type="entry name" value="WW_dom"/>
</dbReference>
<dbReference type="Pfam" id="PF00397">
    <property type="entry name" value="WW"/>
    <property type="match status" value="1"/>
</dbReference>
<proteinExistence type="predicted"/>
<protein>
    <submittedName>
        <fullName evidence="2">WW domain containing protein</fullName>
    </submittedName>
</protein>
<feature type="compositionally biased region" description="Basic and acidic residues" evidence="1">
    <location>
        <begin position="240"/>
        <end position="256"/>
    </location>
</feature>
<reference evidence="2" key="1">
    <citation type="submission" date="2021-02" db="EMBL/GenBank/DDBJ databases">
        <authorList>
            <person name="Syme A R."/>
            <person name="Syme A R."/>
            <person name="Moolhuijzen P."/>
        </authorList>
    </citation>
    <scope>NUCLEOTIDE SEQUENCE</scope>
    <source>
        <strain evidence="2">W1-1</strain>
    </source>
</reference>
<dbReference type="InterPro" id="IPR036020">
    <property type="entry name" value="WW_dom_sf"/>
</dbReference>
<organism evidence="2 3">
    <name type="scientific">Pyrenophora teres f. teres</name>
    <dbReference type="NCBI Taxonomy" id="97479"/>
    <lineage>
        <taxon>Eukaryota</taxon>
        <taxon>Fungi</taxon>
        <taxon>Dikarya</taxon>
        <taxon>Ascomycota</taxon>
        <taxon>Pezizomycotina</taxon>
        <taxon>Dothideomycetes</taxon>
        <taxon>Pleosporomycetidae</taxon>
        <taxon>Pleosporales</taxon>
        <taxon>Pleosporineae</taxon>
        <taxon>Pleosporaceae</taxon>
        <taxon>Pyrenophora</taxon>
    </lineage>
</organism>
<dbReference type="PROSITE" id="PS50020">
    <property type="entry name" value="WW_DOMAIN_2"/>
    <property type="match status" value="1"/>
</dbReference>
<feature type="compositionally biased region" description="Polar residues" evidence="1">
    <location>
        <begin position="114"/>
        <end position="128"/>
    </location>
</feature>
<evidence type="ECO:0000256" key="1">
    <source>
        <dbReference type="SAM" id="MobiDB-lite"/>
    </source>
</evidence>
<evidence type="ECO:0000313" key="3">
    <source>
        <dbReference type="Proteomes" id="UP000472372"/>
    </source>
</evidence>